<keyword evidence="5" id="KW-1185">Reference proteome</keyword>
<dbReference type="InParanoid" id="A0A3Q1JTJ6"/>
<evidence type="ECO:0000259" key="3">
    <source>
        <dbReference type="PROSITE" id="PS50041"/>
    </source>
</evidence>
<feature type="domain" description="C-type lectin" evidence="3">
    <location>
        <begin position="65"/>
        <end position="172"/>
    </location>
</feature>
<dbReference type="PROSITE" id="PS50041">
    <property type="entry name" value="C_TYPE_LECTIN_2"/>
    <property type="match status" value="1"/>
</dbReference>
<reference evidence="4" key="1">
    <citation type="submission" date="2021-04" db="EMBL/GenBank/DDBJ databases">
        <authorList>
            <consortium name="Wellcome Sanger Institute Data Sharing"/>
        </authorList>
    </citation>
    <scope>NUCLEOTIDE SEQUENCE [LARGE SCALE GENOMIC DNA]</scope>
</reference>
<dbReference type="Pfam" id="PF00059">
    <property type="entry name" value="Lectin_C"/>
    <property type="match status" value="1"/>
</dbReference>
<dbReference type="STRING" id="64144.ENSATEP00000034643"/>
<organism evidence="4 5">
    <name type="scientific">Anabas testudineus</name>
    <name type="common">Climbing perch</name>
    <name type="synonym">Anthias testudineus</name>
    <dbReference type="NCBI Taxonomy" id="64144"/>
    <lineage>
        <taxon>Eukaryota</taxon>
        <taxon>Metazoa</taxon>
        <taxon>Chordata</taxon>
        <taxon>Craniata</taxon>
        <taxon>Vertebrata</taxon>
        <taxon>Euteleostomi</taxon>
        <taxon>Actinopterygii</taxon>
        <taxon>Neopterygii</taxon>
        <taxon>Teleostei</taxon>
        <taxon>Neoteleostei</taxon>
        <taxon>Acanthomorphata</taxon>
        <taxon>Anabantaria</taxon>
        <taxon>Anabantiformes</taxon>
        <taxon>Anabantoidei</taxon>
        <taxon>Anabantidae</taxon>
        <taxon>Anabas</taxon>
    </lineage>
</organism>
<dbReference type="Ensembl" id="ENSATET00000035146.2">
    <property type="protein sequence ID" value="ENSATEP00000034643.2"/>
    <property type="gene ID" value="ENSATEG00000023808.2"/>
</dbReference>
<accession>A0A3Q1JTJ6</accession>
<dbReference type="AlphaFoldDB" id="A0A3Q1JTJ6"/>
<dbReference type="SUPFAM" id="SSF56436">
    <property type="entry name" value="C-type lectin-like"/>
    <property type="match status" value="1"/>
</dbReference>
<dbReference type="OrthoDB" id="6133475at2759"/>
<dbReference type="SMART" id="SM00034">
    <property type="entry name" value="CLECT"/>
    <property type="match status" value="1"/>
</dbReference>
<reference evidence="4" key="2">
    <citation type="submission" date="2025-08" db="UniProtKB">
        <authorList>
            <consortium name="Ensembl"/>
        </authorList>
    </citation>
    <scope>IDENTIFICATION</scope>
</reference>
<proteinExistence type="predicted"/>
<evidence type="ECO:0000313" key="5">
    <source>
        <dbReference type="Proteomes" id="UP000265040"/>
    </source>
</evidence>
<dbReference type="Gene3D" id="3.10.100.10">
    <property type="entry name" value="Mannose-Binding Protein A, subunit A"/>
    <property type="match status" value="2"/>
</dbReference>
<dbReference type="InterPro" id="IPR016187">
    <property type="entry name" value="CTDL_fold"/>
</dbReference>
<dbReference type="PANTHER" id="PTHR22803">
    <property type="entry name" value="MANNOSE, PHOSPHOLIPASE, LECTIN RECEPTOR RELATED"/>
    <property type="match status" value="1"/>
</dbReference>
<reference evidence="4" key="3">
    <citation type="submission" date="2025-09" db="UniProtKB">
        <authorList>
            <consortium name="Ensembl"/>
        </authorList>
    </citation>
    <scope>IDENTIFICATION</scope>
</reference>
<dbReference type="InterPro" id="IPR050111">
    <property type="entry name" value="C-type_lectin/snaclec_domain"/>
</dbReference>
<feature type="signal peptide" evidence="2">
    <location>
        <begin position="1"/>
        <end position="15"/>
    </location>
</feature>
<evidence type="ECO:0000313" key="4">
    <source>
        <dbReference type="Ensembl" id="ENSATEP00000034643.2"/>
    </source>
</evidence>
<sequence length="175" mass="19812">MFCHVHLLMLRYLLCNFKLESCTVNPTLCFTSHFLPLAVDVAASSLISNCFVNTEKCCPADWVVFSSSCYLLSNDSGSWEEAEMDCKHRGALLVVVNGTKEQVHNKEIHLLVVKCFKQVSNKSLKTRDNWRNNQPDNGGGSSWTGDEDCAHIRSDSEWNDLSCEISLQWICEKML</sequence>
<keyword evidence="2" id="KW-0732">Signal</keyword>
<dbReference type="PROSITE" id="PS00615">
    <property type="entry name" value="C_TYPE_LECTIN_1"/>
    <property type="match status" value="1"/>
</dbReference>
<keyword evidence="1" id="KW-1015">Disulfide bond</keyword>
<evidence type="ECO:0000256" key="1">
    <source>
        <dbReference type="ARBA" id="ARBA00023157"/>
    </source>
</evidence>
<name>A0A3Q1JTJ6_ANATE</name>
<feature type="chain" id="PRO_5031068981" description="C-type lectin domain-containing protein" evidence="2">
    <location>
        <begin position="16"/>
        <end position="175"/>
    </location>
</feature>
<dbReference type="InterPro" id="IPR018378">
    <property type="entry name" value="C-type_lectin_CS"/>
</dbReference>
<protein>
    <recommendedName>
        <fullName evidence="3">C-type lectin domain-containing protein</fullName>
    </recommendedName>
</protein>
<evidence type="ECO:0000256" key="2">
    <source>
        <dbReference type="SAM" id="SignalP"/>
    </source>
</evidence>
<dbReference type="Proteomes" id="UP000265040">
    <property type="component" value="Chromosome 21"/>
</dbReference>
<dbReference type="GeneTree" id="ENSGT01010000223046"/>
<dbReference type="InterPro" id="IPR001304">
    <property type="entry name" value="C-type_lectin-like"/>
</dbReference>
<dbReference type="InterPro" id="IPR016186">
    <property type="entry name" value="C-type_lectin-like/link_sf"/>
</dbReference>